<dbReference type="Proteomes" id="UP000217257">
    <property type="component" value="Chromosome"/>
</dbReference>
<sequence>MTPPPSRFHGTDTYLSSEGLQAAVNCALTLQRPLLVRGEPGTGKTLLAEAVAQSLGLRLLTWHVKSTTRAQDGLYVYDTVQRLYDSRFGDGDVRDIRRYIRLGPLGEAFASKERVVLLLDEVDKADVEFPNDLLHELDRMRFRVTETNEDVVATHRPVVIITSNNEKELPDAFLRRCVFHFIDFPDQELMRRIVEVHHPNLDASLTEQSLKVFYELRNFTRLRKRPSTSELVDWIAVLKANGVTQVKLDEQLPFLGALIKREQDLMAVADAFGRGRRTKA</sequence>
<evidence type="ECO:0000259" key="1">
    <source>
        <dbReference type="SMART" id="SM00382"/>
    </source>
</evidence>
<dbReference type="InterPro" id="IPR027417">
    <property type="entry name" value="P-loop_NTPase"/>
</dbReference>
<dbReference type="SUPFAM" id="SSF52540">
    <property type="entry name" value="P-loop containing nucleoside triphosphate hydrolases"/>
    <property type="match status" value="1"/>
</dbReference>
<dbReference type="Gene3D" id="3.40.50.300">
    <property type="entry name" value="P-loop containing nucleotide triphosphate hydrolases"/>
    <property type="match status" value="1"/>
</dbReference>
<feature type="domain" description="AAA+ ATPase" evidence="1">
    <location>
        <begin position="30"/>
        <end position="188"/>
    </location>
</feature>
<evidence type="ECO:0000313" key="3">
    <source>
        <dbReference type="Proteomes" id="UP000217257"/>
    </source>
</evidence>
<proteinExistence type="predicted"/>
<dbReference type="EMBL" id="CP022098">
    <property type="protein sequence ID" value="ATB35490.1"/>
    <property type="molecule type" value="Genomic_DNA"/>
</dbReference>
<dbReference type="KEGG" id="cfus:CYFUS_000903"/>
<gene>
    <name evidence="2" type="ORF">CYFUS_000903</name>
</gene>
<protein>
    <submittedName>
        <fullName evidence="2">ATPase AAA family</fullName>
    </submittedName>
</protein>
<dbReference type="AlphaFoldDB" id="A0A250IW56"/>
<organism evidence="2 3">
    <name type="scientific">Cystobacter fuscus</name>
    <dbReference type="NCBI Taxonomy" id="43"/>
    <lineage>
        <taxon>Bacteria</taxon>
        <taxon>Pseudomonadati</taxon>
        <taxon>Myxococcota</taxon>
        <taxon>Myxococcia</taxon>
        <taxon>Myxococcales</taxon>
        <taxon>Cystobacterineae</taxon>
        <taxon>Archangiaceae</taxon>
        <taxon>Cystobacter</taxon>
    </lineage>
</organism>
<dbReference type="GO" id="GO:0005524">
    <property type="term" value="F:ATP binding"/>
    <property type="evidence" value="ECO:0007669"/>
    <property type="project" value="InterPro"/>
</dbReference>
<dbReference type="CDD" id="cd00009">
    <property type="entry name" value="AAA"/>
    <property type="match status" value="1"/>
</dbReference>
<accession>A0A250IW56</accession>
<dbReference type="PANTHER" id="PTHR42759">
    <property type="entry name" value="MOXR FAMILY PROTEIN"/>
    <property type="match status" value="1"/>
</dbReference>
<dbReference type="InterPro" id="IPR003959">
    <property type="entry name" value="ATPase_AAA_core"/>
</dbReference>
<dbReference type="InterPro" id="IPR003593">
    <property type="entry name" value="AAA+_ATPase"/>
</dbReference>
<reference evidence="2 3" key="1">
    <citation type="submission" date="2017-06" db="EMBL/GenBank/DDBJ databases">
        <title>Sequencing and comparative analysis of myxobacterial genomes.</title>
        <authorList>
            <person name="Rupp O."/>
            <person name="Goesmann A."/>
            <person name="Sogaard-Andersen L."/>
        </authorList>
    </citation>
    <scope>NUCLEOTIDE SEQUENCE [LARGE SCALE GENOMIC DNA]</scope>
    <source>
        <strain evidence="2 3">DSM 52655</strain>
    </source>
</reference>
<evidence type="ECO:0000313" key="2">
    <source>
        <dbReference type="EMBL" id="ATB35490.1"/>
    </source>
</evidence>
<dbReference type="Pfam" id="PF00004">
    <property type="entry name" value="AAA"/>
    <property type="match status" value="1"/>
</dbReference>
<name>A0A250IW56_9BACT</name>
<dbReference type="GO" id="GO:0016887">
    <property type="term" value="F:ATP hydrolysis activity"/>
    <property type="evidence" value="ECO:0007669"/>
    <property type="project" value="InterPro"/>
</dbReference>
<dbReference type="SMART" id="SM00382">
    <property type="entry name" value="AAA"/>
    <property type="match status" value="1"/>
</dbReference>
<dbReference type="RefSeq" id="WP_095984108.1">
    <property type="nucleotide sequence ID" value="NZ_CP022098.1"/>
</dbReference>
<dbReference type="InterPro" id="IPR050764">
    <property type="entry name" value="CbbQ/NirQ/NorQ/GpvN"/>
</dbReference>
<dbReference type="PANTHER" id="PTHR42759:SF1">
    <property type="entry name" value="MAGNESIUM-CHELATASE SUBUNIT CHLD"/>
    <property type="match status" value="1"/>
</dbReference>